<accession>A0ABT4TQR9</accession>
<evidence type="ECO:0000256" key="4">
    <source>
        <dbReference type="ARBA" id="ARBA00023136"/>
    </source>
</evidence>
<keyword evidence="4 6" id="KW-0472">Membrane</keyword>
<keyword evidence="2 6" id="KW-0812">Transmembrane</keyword>
<dbReference type="Proteomes" id="UP001165685">
    <property type="component" value="Unassembled WGS sequence"/>
</dbReference>
<evidence type="ECO:0000256" key="3">
    <source>
        <dbReference type="ARBA" id="ARBA00022989"/>
    </source>
</evidence>
<evidence type="ECO:0000256" key="1">
    <source>
        <dbReference type="ARBA" id="ARBA00004167"/>
    </source>
</evidence>
<feature type="compositionally biased region" description="Basic and acidic residues" evidence="5">
    <location>
        <begin position="250"/>
        <end position="276"/>
    </location>
</feature>
<organism evidence="7 8">
    <name type="scientific">Nocardiopsis suaedae</name>
    <dbReference type="NCBI Taxonomy" id="3018444"/>
    <lineage>
        <taxon>Bacteria</taxon>
        <taxon>Bacillati</taxon>
        <taxon>Actinomycetota</taxon>
        <taxon>Actinomycetes</taxon>
        <taxon>Streptosporangiales</taxon>
        <taxon>Nocardiopsidaceae</taxon>
        <taxon>Nocardiopsis</taxon>
    </lineage>
</organism>
<feature type="compositionally biased region" description="Polar residues" evidence="5">
    <location>
        <begin position="289"/>
        <end position="302"/>
    </location>
</feature>
<gene>
    <name evidence="7" type="ORF">O4U47_21170</name>
</gene>
<name>A0ABT4TQR9_9ACTN</name>
<comment type="subcellular location">
    <subcellularLocation>
        <location evidence="1">Membrane</location>
        <topology evidence="1">Single-pass membrane protein</topology>
    </subcellularLocation>
</comment>
<feature type="region of interest" description="Disordered" evidence="5">
    <location>
        <begin position="40"/>
        <end position="66"/>
    </location>
</feature>
<dbReference type="Pfam" id="PF04228">
    <property type="entry name" value="Zn_peptidase"/>
    <property type="match status" value="1"/>
</dbReference>
<evidence type="ECO:0000313" key="7">
    <source>
        <dbReference type="EMBL" id="MDA2807030.1"/>
    </source>
</evidence>
<comment type="caution">
    <text evidence="7">The sequence shown here is derived from an EMBL/GenBank/DDBJ whole genome shotgun (WGS) entry which is preliminary data.</text>
</comment>
<dbReference type="InterPro" id="IPR007343">
    <property type="entry name" value="Uncharacterised_pept_Zn_put"/>
</dbReference>
<feature type="region of interest" description="Disordered" evidence="5">
    <location>
        <begin position="250"/>
        <end position="302"/>
    </location>
</feature>
<evidence type="ECO:0000256" key="2">
    <source>
        <dbReference type="ARBA" id="ARBA00022692"/>
    </source>
</evidence>
<dbReference type="PANTHER" id="PTHR30168:SF0">
    <property type="entry name" value="INNER MEMBRANE PROTEIN"/>
    <property type="match status" value="1"/>
</dbReference>
<keyword evidence="8" id="KW-1185">Reference proteome</keyword>
<feature type="transmembrane region" description="Helical" evidence="6">
    <location>
        <begin position="16"/>
        <end position="36"/>
    </location>
</feature>
<protein>
    <submittedName>
        <fullName evidence="7">Neutral zinc metallopeptidase</fullName>
    </submittedName>
</protein>
<dbReference type="PANTHER" id="PTHR30168">
    <property type="entry name" value="PUTATIVE MEMBRANE PROTEIN YPFJ"/>
    <property type="match status" value="1"/>
</dbReference>
<proteinExistence type="predicted"/>
<keyword evidence="3 6" id="KW-1133">Transmembrane helix</keyword>
<dbReference type="EMBL" id="JAQFWP010000045">
    <property type="protein sequence ID" value="MDA2807030.1"/>
    <property type="molecule type" value="Genomic_DNA"/>
</dbReference>
<evidence type="ECO:0000256" key="5">
    <source>
        <dbReference type="SAM" id="MobiDB-lite"/>
    </source>
</evidence>
<sequence length="302" mass="31923">MAQGYGGRGRPGGRNALYAAFASAAVALAVLLWSAAGGSSAPGGAPGSTAPDEAAAPDSGGVPTGREVLVDNPLYDTGRLAPLPCPSPDPDVGDPASVERFLDGIADCLDQAWSTQFAKAGLAFEPPSRVFWTEPGSSPCRDYPSDAGAFYCRTSASIYIGTEDVVRKWKGETNGAVYASLLAHEYAHHVQGEAGALEYYHERRAREEGRTAQNAWTRRSELQANCMAGVFLGAVAVSYPLEEEDVRAVLDDSEATADRPDGPEDDRTHGSADNSRRWVQRGLDEQTPGACNTWTADNALVS</sequence>
<dbReference type="RefSeq" id="WP_270679659.1">
    <property type="nucleotide sequence ID" value="NZ_JAQFWP010000045.1"/>
</dbReference>
<reference evidence="7" key="1">
    <citation type="submission" date="2023-01" db="EMBL/GenBank/DDBJ databases">
        <title>Draft genome sequence of Nocardiopsis sp. LSu2-4 isolated from halophytes.</title>
        <authorList>
            <person name="Duangmal K."/>
            <person name="Chantavorakit T."/>
        </authorList>
    </citation>
    <scope>NUCLEOTIDE SEQUENCE</scope>
    <source>
        <strain evidence="7">LSu2-4</strain>
    </source>
</reference>
<evidence type="ECO:0000313" key="8">
    <source>
        <dbReference type="Proteomes" id="UP001165685"/>
    </source>
</evidence>
<evidence type="ECO:0000256" key="6">
    <source>
        <dbReference type="SAM" id="Phobius"/>
    </source>
</evidence>